<dbReference type="InterPro" id="IPR035976">
    <property type="entry name" value="Sushi/SCR/CCP_sf"/>
</dbReference>
<dbReference type="STRING" id="299467.A0A443RYV4"/>
<dbReference type="SUPFAM" id="SSF57535">
    <property type="entry name" value="Complement control module/SCR domain"/>
    <property type="match status" value="1"/>
</dbReference>
<dbReference type="Proteomes" id="UP000288716">
    <property type="component" value="Unassembled WGS sequence"/>
</dbReference>
<dbReference type="OrthoDB" id="6508331at2759"/>
<sequence>LETTDSVIQNHTKYLKFDESRVGSKPENAPKEEPNETIIYYPTLRNEYQFTLADIYRTKYLKHEPYHRLGIDYRNITCSHFPASIYHLIMHALGVGHANNRPDSNQYLHKNKRNMVSDGEYDKIPVHKFFETNNVDTPDKELYNRIIPHRSVTYMDSIAWAKYPALAVFTPTLKTINPASWQKSFAEDDKLFIQLLYCQVTPYYPCKAYDNPYRNEPDYTDTYRDVKQCPDLVISKTTVRQHFGATVQFRCKDDYLTMFGDEIRTCQRNGEWSGEQPFCMPMELIQYFCSYAVHDKTCQRIKLREDKSTLQKRSIAERRFRPYKTVYKIKEITAISDVVCIGFTYLLQPNCEVEVYVKRNGSWSQIWNGFSAKMYTSNRVEIELKMNEG</sequence>
<dbReference type="Gene3D" id="3.40.390.10">
    <property type="entry name" value="Collagenase (Catalytic Domain)"/>
    <property type="match status" value="1"/>
</dbReference>
<evidence type="ECO:0000256" key="2">
    <source>
        <dbReference type="PROSITE-ProRule" id="PRU00302"/>
    </source>
</evidence>
<gene>
    <name evidence="4" type="ORF">B4U80_12091</name>
</gene>
<comment type="caution">
    <text evidence="2">Lacks conserved residue(s) required for the propagation of feature annotation.</text>
</comment>
<proteinExistence type="predicted"/>
<evidence type="ECO:0000256" key="1">
    <source>
        <dbReference type="ARBA" id="ARBA00023157"/>
    </source>
</evidence>
<accession>A0A443RYV4</accession>
<keyword evidence="1" id="KW-1015">Disulfide bond</keyword>
<evidence type="ECO:0000313" key="5">
    <source>
        <dbReference type="Proteomes" id="UP000288716"/>
    </source>
</evidence>
<dbReference type="GO" id="GO:0008237">
    <property type="term" value="F:metallopeptidase activity"/>
    <property type="evidence" value="ECO:0007669"/>
    <property type="project" value="InterPro"/>
</dbReference>
<dbReference type="SMART" id="SM00032">
    <property type="entry name" value="CCP"/>
    <property type="match status" value="1"/>
</dbReference>
<organism evidence="4 5">
    <name type="scientific">Leptotrombidium deliense</name>
    <dbReference type="NCBI Taxonomy" id="299467"/>
    <lineage>
        <taxon>Eukaryota</taxon>
        <taxon>Metazoa</taxon>
        <taxon>Ecdysozoa</taxon>
        <taxon>Arthropoda</taxon>
        <taxon>Chelicerata</taxon>
        <taxon>Arachnida</taxon>
        <taxon>Acari</taxon>
        <taxon>Acariformes</taxon>
        <taxon>Trombidiformes</taxon>
        <taxon>Prostigmata</taxon>
        <taxon>Anystina</taxon>
        <taxon>Parasitengona</taxon>
        <taxon>Trombiculoidea</taxon>
        <taxon>Trombiculidae</taxon>
        <taxon>Leptotrombidium</taxon>
    </lineage>
</organism>
<dbReference type="Gene3D" id="2.10.70.10">
    <property type="entry name" value="Complement Module, domain 1"/>
    <property type="match status" value="1"/>
</dbReference>
<keyword evidence="5" id="KW-1185">Reference proteome</keyword>
<evidence type="ECO:0000313" key="4">
    <source>
        <dbReference type="EMBL" id="RWS20398.1"/>
    </source>
</evidence>
<dbReference type="AlphaFoldDB" id="A0A443RYV4"/>
<keyword evidence="2" id="KW-0768">Sushi</keyword>
<dbReference type="EMBL" id="NCKV01017854">
    <property type="protein sequence ID" value="RWS20398.1"/>
    <property type="molecule type" value="Genomic_DNA"/>
</dbReference>
<feature type="non-terminal residue" evidence="4">
    <location>
        <position position="1"/>
    </location>
</feature>
<dbReference type="InterPro" id="IPR024079">
    <property type="entry name" value="MetalloPept_cat_dom_sf"/>
</dbReference>
<evidence type="ECO:0000259" key="3">
    <source>
        <dbReference type="PROSITE" id="PS50923"/>
    </source>
</evidence>
<name>A0A443RYV4_9ACAR</name>
<feature type="domain" description="Sushi" evidence="3">
    <location>
        <begin position="227"/>
        <end position="281"/>
    </location>
</feature>
<protein>
    <recommendedName>
        <fullName evidence="3">Sushi domain-containing protein</fullName>
    </recommendedName>
</protein>
<feature type="non-terminal residue" evidence="4">
    <location>
        <position position="389"/>
    </location>
</feature>
<dbReference type="InterPro" id="IPR000436">
    <property type="entry name" value="Sushi_SCR_CCP_dom"/>
</dbReference>
<dbReference type="PROSITE" id="PS50923">
    <property type="entry name" value="SUSHI"/>
    <property type="match status" value="1"/>
</dbReference>
<comment type="caution">
    <text evidence="4">The sequence shown here is derived from an EMBL/GenBank/DDBJ whole genome shotgun (WGS) entry which is preliminary data.</text>
</comment>
<dbReference type="SUPFAM" id="SSF55486">
    <property type="entry name" value="Metalloproteases ('zincins'), catalytic domain"/>
    <property type="match status" value="1"/>
</dbReference>
<dbReference type="Pfam" id="PF00084">
    <property type="entry name" value="Sushi"/>
    <property type="match status" value="1"/>
</dbReference>
<dbReference type="CDD" id="cd00033">
    <property type="entry name" value="CCP"/>
    <property type="match status" value="1"/>
</dbReference>
<reference evidence="4 5" key="1">
    <citation type="journal article" date="2018" name="Gigascience">
        <title>Genomes of trombidid mites reveal novel predicted allergens and laterally-transferred genes associated with secondary metabolism.</title>
        <authorList>
            <person name="Dong X."/>
            <person name="Chaisiri K."/>
            <person name="Xia D."/>
            <person name="Armstrong S.D."/>
            <person name="Fang Y."/>
            <person name="Donnelly M.J."/>
            <person name="Kadowaki T."/>
            <person name="McGarry J.W."/>
            <person name="Darby A.C."/>
            <person name="Makepeace B.L."/>
        </authorList>
    </citation>
    <scope>NUCLEOTIDE SEQUENCE [LARGE SCALE GENOMIC DNA]</scope>
    <source>
        <strain evidence="4">UoL-UT</strain>
    </source>
</reference>
<dbReference type="VEuPathDB" id="VectorBase:LDEU011642"/>